<dbReference type="SUPFAM" id="SSF53850">
    <property type="entry name" value="Periplasmic binding protein-like II"/>
    <property type="match status" value="1"/>
</dbReference>
<dbReference type="OrthoDB" id="8042at2157"/>
<accession>A0A429GGR5</accession>
<dbReference type="Pfam" id="PF01379">
    <property type="entry name" value="Porphobil_deam"/>
    <property type="match status" value="1"/>
</dbReference>
<dbReference type="PIRSF" id="PIRSF001438">
    <property type="entry name" value="4pyrrol_synth_OHMeBilane_synth"/>
    <property type="match status" value="1"/>
</dbReference>
<dbReference type="InterPro" id="IPR022419">
    <property type="entry name" value="Porphobilin_deaminase_cofac_BS"/>
</dbReference>
<dbReference type="InterPro" id="IPR036803">
    <property type="entry name" value="Porphobilinogen_deaminase_C_sf"/>
</dbReference>
<dbReference type="NCBIfam" id="TIGR00212">
    <property type="entry name" value="hemC"/>
    <property type="match status" value="1"/>
</dbReference>
<keyword evidence="4" id="KW-0627">Porphyrin biosynthesis</keyword>
<dbReference type="Proteomes" id="UP000277582">
    <property type="component" value="Unassembled WGS sequence"/>
</dbReference>
<evidence type="ECO:0000259" key="7">
    <source>
        <dbReference type="Pfam" id="PF03900"/>
    </source>
</evidence>
<dbReference type="SUPFAM" id="SSF54782">
    <property type="entry name" value="Porphobilinogen deaminase (hydroxymethylbilane synthase), C-terminal domain"/>
    <property type="match status" value="1"/>
</dbReference>
<dbReference type="RefSeq" id="WP_125672099.1">
    <property type="nucleotide sequence ID" value="NZ_RCOS01000129.1"/>
</dbReference>
<name>A0A429GGR5_9CREN</name>
<evidence type="ECO:0000256" key="1">
    <source>
        <dbReference type="ARBA" id="ARBA00001916"/>
    </source>
</evidence>
<dbReference type="PROSITE" id="PS00533">
    <property type="entry name" value="PORPHOBILINOGEN_DEAM"/>
    <property type="match status" value="1"/>
</dbReference>
<dbReference type="EMBL" id="RCOS01000129">
    <property type="protein sequence ID" value="RSN73111.1"/>
    <property type="molecule type" value="Genomic_DNA"/>
</dbReference>
<dbReference type="InterPro" id="IPR022417">
    <property type="entry name" value="Porphobilin_deaminase_N"/>
</dbReference>
<evidence type="ECO:0000256" key="5">
    <source>
        <dbReference type="NCBIfam" id="TIGR00212"/>
    </source>
</evidence>
<dbReference type="GO" id="GO:0006783">
    <property type="term" value="P:heme biosynthetic process"/>
    <property type="evidence" value="ECO:0007669"/>
    <property type="project" value="TreeGrafter"/>
</dbReference>
<protein>
    <recommendedName>
        <fullName evidence="5">Hydroxymethylbilane synthase</fullName>
        <ecNumber evidence="5">2.5.1.61</ecNumber>
    </recommendedName>
</protein>
<comment type="cofactor">
    <cofactor evidence="1">
        <name>dipyrromethane</name>
        <dbReference type="ChEBI" id="CHEBI:60342"/>
    </cofactor>
</comment>
<dbReference type="Gene3D" id="3.40.190.10">
    <property type="entry name" value="Periplasmic binding protein-like II"/>
    <property type="match status" value="2"/>
</dbReference>
<evidence type="ECO:0000256" key="2">
    <source>
        <dbReference type="ARBA" id="ARBA00005638"/>
    </source>
</evidence>
<comment type="similarity">
    <text evidence="2">Belongs to the HMBS family.</text>
</comment>
<dbReference type="PRINTS" id="PR00151">
    <property type="entry name" value="PORPHBDMNASE"/>
</dbReference>
<dbReference type="InterPro" id="IPR000860">
    <property type="entry name" value="HemC"/>
</dbReference>
<dbReference type="InterPro" id="IPR022418">
    <property type="entry name" value="Porphobilinogen_deaminase_C"/>
</dbReference>
<dbReference type="Gene3D" id="3.30.160.40">
    <property type="entry name" value="Porphobilinogen deaminase, C-terminal domain"/>
    <property type="match status" value="1"/>
</dbReference>
<organism evidence="8 9">
    <name type="scientific">Candidatus Methanodesulfokora washburnensis</name>
    <dbReference type="NCBI Taxonomy" id="2478471"/>
    <lineage>
        <taxon>Archaea</taxon>
        <taxon>Thermoproteota</taxon>
        <taxon>Candidatus Korarchaeia</taxon>
        <taxon>Candidatus Korarchaeia incertae sedis</taxon>
        <taxon>Candidatus Methanodesulfokora</taxon>
    </lineage>
</organism>
<evidence type="ECO:0000256" key="4">
    <source>
        <dbReference type="ARBA" id="ARBA00023244"/>
    </source>
</evidence>
<evidence type="ECO:0000256" key="3">
    <source>
        <dbReference type="ARBA" id="ARBA00022679"/>
    </source>
</evidence>
<reference evidence="8 9" key="1">
    <citation type="submission" date="2018-10" db="EMBL/GenBank/DDBJ databases">
        <title>Co-occurring genomic capacity for anaerobic methane metabolism and dissimilatory sulfite reduction discovered in the Korarchaeota.</title>
        <authorList>
            <person name="Mckay L.J."/>
            <person name="Dlakic M."/>
            <person name="Fields M.W."/>
            <person name="Delmont T.O."/>
            <person name="Eren A.M."/>
            <person name="Jay Z.J."/>
            <person name="Klingelsmith K.B."/>
            <person name="Rusch D.B."/>
            <person name="Inskeep W.P."/>
        </authorList>
    </citation>
    <scope>NUCLEOTIDE SEQUENCE [LARGE SCALE GENOMIC DNA]</scope>
    <source>
        <strain evidence="8 9">MDKW</strain>
    </source>
</reference>
<dbReference type="AlphaFoldDB" id="A0A429GGR5"/>
<dbReference type="GO" id="GO:0005737">
    <property type="term" value="C:cytoplasm"/>
    <property type="evidence" value="ECO:0007669"/>
    <property type="project" value="UniProtKB-UniRule"/>
</dbReference>
<evidence type="ECO:0000313" key="8">
    <source>
        <dbReference type="EMBL" id="RSN73111.1"/>
    </source>
</evidence>
<gene>
    <name evidence="8" type="ORF">D6D85_11490</name>
</gene>
<proteinExistence type="inferred from homology"/>
<evidence type="ECO:0000313" key="9">
    <source>
        <dbReference type="Proteomes" id="UP000277582"/>
    </source>
</evidence>
<evidence type="ECO:0000259" key="6">
    <source>
        <dbReference type="Pfam" id="PF01379"/>
    </source>
</evidence>
<feature type="domain" description="Porphobilinogen deaminase N-terminal" evidence="6">
    <location>
        <begin position="4"/>
        <end position="198"/>
    </location>
</feature>
<dbReference type="Pfam" id="PF03900">
    <property type="entry name" value="Porphobil_deamC"/>
    <property type="match status" value="1"/>
</dbReference>
<keyword evidence="3 8" id="KW-0808">Transferase</keyword>
<sequence>MKYRVGTRGSRLALAQTEEVLNLLRREFPEAEFEIVVIRTRGDVDLRTPLYMMESKGIFEREINAAVERGEIDFAVHSMKDLPTSVDLVIAAVPPRKSPYDVIVTRDGSGLAELPKGARVGTSSMRRISHLKYLRPDLEIVPIRGNVDTRLKKLRDLDAVVVAEAALERLNSSMKGRRIEEMTPAAGQGALAVVSRKEIAPLLSRINDETSFNEVMLERKVMSGLKAGCKTPIGIHADLKRRIITVSAVSKDFRRIARATVEIRDISSAADEAIEEFLSSGGMEILSEWRGS</sequence>
<keyword evidence="9" id="KW-1185">Reference proteome</keyword>
<dbReference type="GO" id="GO:0004418">
    <property type="term" value="F:hydroxymethylbilane synthase activity"/>
    <property type="evidence" value="ECO:0007669"/>
    <property type="project" value="UniProtKB-UniRule"/>
</dbReference>
<dbReference type="PANTHER" id="PTHR11557:SF0">
    <property type="entry name" value="PORPHOBILINOGEN DEAMINASE"/>
    <property type="match status" value="1"/>
</dbReference>
<comment type="caution">
    <text evidence="8">The sequence shown here is derived from an EMBL/GenBank/DDBJ whole genome shotgun (WGS) entry which is preliminary data.</text>
</comment>
<dbReference type="FunFam" id="3.40.190.10:FF:000005">
    <property type="entry name" value="Porphobilinogen deaminase"/>
    <property type="match status" value="1"/>
</dbReference>
<dbReference type="EC" id="2.5.1.61" evidence="5"/>
<feature type="domain" description="Porphobilinogen deaminase C-terminal" evidence="7">
    <location>
        <begin position="213"/>
        <end position="255"/>
    </location>
</feature>
<dbReference type="PANTHER" id="PTHR11557">
    <property type="entry name" value="PORPHOBILINOGEN DEAMINASE"/>
    <property type="match status" value="1"/>
</dbReference>